<reference evidence="2" key="2">
    <citation type="submission" date="2018-02" db="UniProtKB">
        <authorList>
            <consortium name="EnsemblPlants"/>
        </authorList>
    </citation>
    <scope>IDENTIFICATION</scope>
    <source>
        <strain evidence="2">Williams 82</strain>
    </source>
</reference>
<reference evidence="1" key="3">
    <citation type="submission" date="2018-07" db="EMBL/GenBank/DDBJ databases">
        <title>WGS assembly of Glycine max.</title>
        <authorList>
            <person name="Schmutz J."/>
            <person name="Cannon S."/>
            <person name="Schlueter J."/>
            <person name="Ma J."/>
            <person name="Mitros T."/>
            <person name="Nelson W."/>
            <person name="Hyten D."/>
            <person name="Song Q."/>
            <person name="Thelen J."/>
            <person name="Cheng J."/>
            <person name="Xu D."/>
            <person name="Hellsten U."/>
            <person name="May G."/>
            <person name="Yu Y."/>
            <person name="Sakurai T."/>
            <person name="Umezawa T."/>
            <person name="Bhattacharyya M."/>
            <person name="Sandhu D."/>
            <person name="Valliyodan B."/>
            <person name="Lindquist E."/>
            <person name="Peto M."/>
            <person name="Grant D."/>
            <person name="Shu S."/>
            <person name="Goodstein D."/>
            <person name="Barry K."/>
            <person name="Futrell-Griggs M."/>
            <person name="Abernathy B."/>
            <person name="Du J."/>
            <person name="Tian Z."/>
            <person name="Zhu L."/>
            <person name="Gill N."/>
            <person name="Joshi T."/>
            <person name="Libault M."/>
            <person name="Sethuraman A."/>
            <person name="Zhang X."/>
            <person name="Shinozaki K."/>
            <person name="Nguyen H."/>
            <person name="Wing R."/>
            <person name="Cregan P."/>
            <person name="Specht J."/>
            <person name="Grimwood J."/>
            <person name="Rokhsar D."/>
            <person name="Stacey G."/>
            <person name="Shoemaker R."/>
            <person name="Jackson S."/>
        </authorList>
    </citation>
    <scope>NUCLEOTIDE SEQUENCE</scope>
    <source>
        <tissue evidence="1">Callus</tissue>
    </source>
</reference>
<dbReference type="EnsemblPlants" id="KRH66230">
    <property type="protein sequence ID" value="KRH66230"/>
    <property type="gene ID" value="GLYMA_03G092000"/>
</dbReference>
<proteinExistence type="predicted"/>
<sequence length="153" mass="18150">MWKEFGGMRFCNLYGFNLAMLGKQGWRFLSNIDVIVYRIFITKYFFDGDFMDAQLSHNPSYWYLGEISNIHMLKDPWLCTNENSFITSIPLNGIDQFRVCDLMDPITNFGIDDLLDDTFNSRNVLETMRLPIYNHDDKDHITWKLTKHDTRTI</sequence>
<dbReference type="EMBL" id="CM000836">
    <property type="protein sequence ID" value="KRH66230.1"/>
    <property type="molecule type" value="Genomic_DNA"/>
</dbReference>
<dbReference type="STRING" id="3847.A0A0R0KGP6"/>
<dbReference type="AlphaFoldDB" id="A0A0R0KGP6"/>
<dbReference type="Gramene" id="KRH66230">
    <property type="protein sequence ID" value="KRH66230"/>
    <property type="gene ID" value="GLYMA_03G092000"/>
</dbReference>
<keyword evidence="3" id="KW-1185">Reference proteome</keyword>
<dbReference type="OMA" id="SINIMGH"/>
<dbReference type="InParanoid" id="A0A0R0KGP6"/>
<evidence type="ECO:0000313" key="2">
    <source>
        <dbReference type="EnsemblPlants" id="KRH66230"/>
    </source>
</evidence>
<gene>
    <name evidence="1" type="ORF">GLYMA_03G092000</name>
</gene>
<dbReference type="Proteomes" id="UP000008827">
    <property type="component" value="Chromosome 3"/>
</dbReference>
<evidence type="ECO:0008006" key="4">
    <source>
        <dbReference type="Google" id="ProtNLM"/>
    </source>
</evidence>
<accession>A0A0R0KGP6</accession>
<protein>
    <recommendedName>
        <fullName evidence="4">DUF4283 domain-containing protein</fullName>
    </recommendedName>
</protein>
<name>A0A0R0KGP6_SOYBN</name>
<organism evidence="1">
    <name type="scientific">Glycine max</name>
    <name type="common">Soybean</name>
    <name type="synonym">Glycine hispida</name>
    <dbReference type="NCBI Taxonomy" id="3847"/>
    <lineage>
        <taxon>Eukaryota</taxon>
        <taxon>Viridiplantae</taxon>
        <taxon>Streptophyta</taxon>
        <taxon>Embryophyta</taxon>
        <taxon>Tracheophyta</taxon>
        <taxon>Spermatophyta</taxon>
        <taxon>Magnoliopsida</taxon>
        <taxon>eudicotyledons</taxon>
        <taxon>Gunneridae</taxon>
        <taxon>Pentapetalae</taxon>
        <taxon>rosids</taxon>
        <taxon>fabids</taxon>
        <taxon>Fabales</taxon>
        <taxon>Fabaceae</taxon>
        <taxon>Papilionoideae</taxon>
        <taxon>50 kb inversion clade</taxon>
        <taxon>NPAAA clade</taxon>
        <taxon>indigoferoid/millettioid clade</taxon>
        <taxon>Phaseoleae</taxon>
        <taxon>Glycine</taxon>
        <taxon>Glycine subgen. Soja</taxon>
    </lineage>
</organism>
<evidence type="ECO:0000313" key="3">
    <source>
        <dbReference type="Proteomes" id="UP000008827"/>
    </source>
</evidence>
<evidence type="ECO:0000313" key="1">
    <source>
        <dbReference type="EMBL" id="KRH66230.1"/>
    </source>
</evidence>
<reference evidence="1 2" key="1">
    <citation type="journal article" date="2010" name="Nature">
        <title>Genome sequence of the palaeopolyploid soybean.</title>
        <authorList>
            <person name="Schmutz J."/>
            <person name="Cannon S.B."/>
            <person name="Schlueter J."/>
            <person name="Ma J."/>
            <person name="Mitros T."/>
            <person name="Nelson W."/>
            <person name="Hyten D.L."/>
            <person name="Song Q."/>
            <person name="Thelen J.J."/>
            <person name="Cheng J."/>
            <person name="Xu D."/>
            <person name="Hellsten U."/>
            <person name="May G.D."/>
            <person name="Yu Y."/>
            <person name="Sakurai T."/>
            <person name="Umezawa T."/>
            <person name="Bhattacharyya M.K."/>
            <person name="Sandhu D."/>
            <person name="Valliyodan B."/>
            <person name="Lindquist E."/>
            <person name="Peto M."/>
            <person name="Grant D."/>
            <person name="Shu S."/>
            <person name="Goodstein D."/>
            <person name="Barry K."/>
            <person name="Futrell-Griggs M."/>
            <person name="Abernathy B."/>
            <person name="Du J."/>
            <person name="Tian Z."/>
            <person name="Zhu L."/>
            <person name="Gill N."/>
            <person name="Joshi T."/>
            <person name="Libault M."/>
            <person name="Sethuraman A."/>
            <person name="Zhang X.-C."/>
            <person name="Shinozaki K."/>
            <person name="Nguyen H.T."/>
            <person name="Wing R.A."/>
            <person name="Cregan P."/>
            <person name="Specht J."/>
            <person name="Grimwood J."/>
            <person name="Rokhsar D."/>
            <person name="Stacey G."/>
            <person name="Shoemaker R.C."/>
            <person name="Jackson S.A."/>
        </authorList>
    </citation>
    <scope>NUCLEOTIDE SEQUENCE</scope>
    <source>
        <strain evidence="2">cv. Williams 82</strain>
        <tissue evidence="1">Callus</tissue>
    </source>
</reference>